<sequence length="427" mass="47841">MAETSAGRPDATDYLIASKECEIQILEQLLRMGQLVVCISHLVHVLQRERGASNMYLGSRGERFGPELQAIRRDSDRQREQFHQALAALNLRQNTVQAGSRLLNRIGYAVHILSDMDRLRDEVGRQAIPAEAATRVYTELVQGLLAVVFEAADAAVDPDIARLLVAMFHFMQGKEFTGQERAAGAAAFASGQGGGEVSLRIQHLIEAEERCFEVFAGFVDPASWAVWRQCQQDTGLIEVERLRRLLCTSNERTAFDPRLGQRWFEVMSGRIDTMQQVELCLAARLEVLCSGKLSAARDSLAQHCSVIDLLPRFQQGQDDAFVVFCSAEGGLAGSDGYHGLSPQLGRSLIELLQSQSRRLQQMQDELNNARTALEERKVVERAKGLLMTHRRLSEEEAHKLLRRTSMEQGRRQLDVARELIALAEMWT</sequence>
<dbReference type="InterPro" id="IPR036388">
    <property type="entry name" value="WH-like_DNA-bd_sf"/>
</dbReference>
<keyword evidence="1" id="KW-0175">Coiled coil</keyword>
<evidence type="ECO:0000256" key="1">
    <source>
        <dbReference type="SAM" id="Coils"/>
    </source>
</evidence>
<dbReference type="SMART" id="SM01012">
    <property type="entry name" value="ANTAR"/>
    <property type="match status" value="1"/>
</dbReference>
<feature type="domain" description="ANTAR" evidence="2">
    <location>
        <begin position="359"/>
        <end position="420"/>
    </location>
</feature>
<accession>A0A291HL16</accession>
<dbReference type="KEGG" id="zdf:AN401_02090"/>
<evidence type="ECO:0000259" key="2">
    <source>
        <dbReference type="PROSITE" id="PS50921"/>
    </source>
</evidence>
<dbReference type="SUPFAM" id="SSF52172">
    <property type="entry name" value="CheY-like"/>
    <property type="match status" value="1"/>
</dbReference>
<proteinExistence type="predicted"/>
<name>A0A291HL16_9GAMM</name>
<evidence type="ECO:0000313" key="4">
    <source>
        <dbReference type="Proteomes" id="UP000217763"/>
    </source>
</evidence>
<dbReference type="EMBL" id="CP012621">
    <property type="protein sequence ID" value="ATG72788.1"/>
    <property type="molecule type" value="Genomic_DNA"/>
</dbReference>
<dbReference type="RefSeq" id="WP_096778413.1">
    <property type="nucleotide sequence ID" value="NZ_CP012621.1"/>
</dbReference>
<dbReference type="Pfam" id="PF08376">
    <property type="entry name" value="NIT"/>
    <property type="match status" value="1"/>
</dbReference>
<dbReference type="PROSITE" id="PS50921">
    <property type="entry name" value="ANTAR"/>
    <property type="match status" value="1"/>
</dbReference>
<dbReference type="Gene3D" id="1.10.10.10">
    <property type="entry name" value="Winged helix-like DNA-binding domain superfamily/Winged helix DNA-binding domain"/>
    <property type="match status" value="1"/>
</dbReference>
<organism evidence="3 4">
    <name type="scientific">Zobellella denitrificans</name>
    <dbReference type="NCBI Taxonomy" id="347534"/>
    <lineage>
        <taxon>Bacteria</taxon>
        <taxon>Pseudomonadati</taxon>
        <taxon>Pseudomonadota</taxon>
        <taxon>Gammaproteobacteria</taxon>
        <taxon>Aeromonadales</taxon>
        <taxon>Aeromonadaceae</taxon>
        <taxon>Zobellella</taxon>
    </lineage>
</organism>
<protein>
    <recommendedName>
        <fullName evidence="2">ANTAR domain-containing protein</fullName>
    </recommendedName>
</protein>
<reference evidence="4" key="1">
    <citation type="submission" date="2015-09" db="EMBL/GenBank/DDBJ databases">
        <authorList>
            <person name="Shao Z."/>
            <person name="Wang L."/>
        </authorList>
    </citation>
    <scope>NUCLEOTIDE SEQUENCE [LARGE SCALE GENOMIC DNA]</scope>
    <source>
        <strain evidence="4">F13-1</strain>
    </source>
</reference>
<dbReference type="InterPro" id="IPR011006">
    <property type="entry name" value="CheY-like_superfamily"/>
</dbReference>
<dbReference type="Proteomes" id="UP000217763">
    <property type="component" value="Chromosome"/>
</dbReference>
<dbReference type="Pfam" id="PF03861">
    <property type="entry name" value="ANTAR"/>
    <property type="match status" value="1"/>
</dbReference>
<dbReference type="InterPro" id="IPR013587">
    <property type="entry name" value="Nitrate/nitrite_sensing"/>
</dbReference>
<dbReference type="InterPro" id="IPR005561">
    <property type="entry name" value="ANTAR"/>
</dbReference>
<keyword evidence="4" id="KW-1185">Reference proteome</keyword>
<evidence type="ECO:0000313" key="3">
    <source>
        <dbReference type="EMBL" id="ATG72788.1"/>
    </source>
</evidence>
<feature type="coiled-coil region" evidence="1">
    <location>
        <begin position="349"/>
        <end position="379"/>
    </location>
</feature>
<dbReference type="AlphaFoldDB" id="A0A291HL16"/>
<gene>
    <name evidence="3" type="ORF">AN401_02090</name>
</gene>
<dbReference type="GO" id="GO:0003723">
    <property type="term" value="F:RNA binding"/>
    <property type="evidence" value="ECO:0007669"/>
    <property type="project" value="InterPro"/>
</dbReference>